<evidence type="ECO:0000313" key="2">
    <source>
        <dbReference type="EMBL" id="CAE0107597.1"/>
    </source>
</evidence>
<evidence type="ECO:0000256" key="1">
    <source>
        <dbReference type="SAM" id="Coils"/>
    </source>
</evidence>
<accession>A0A7S3ETS0</accession>
<evidence type="ECO:0008006" key="3">
    <source>
        <dbReference type="Google" id="ProtNLM"/>
    </source>
</evidence>
<proteinExistence type="predicted"/>
<dbReference type="AlphaFoldDB" id="A0A7S3ETS0"/>
<name>A0A7S3ETS0_9EUKA</name>
<organism evidence="2">
    <name type="scientific">Haptolina ericina</name>
    <dbReference type="NCBI Taxonomy" id="156174"/>
    <lineage>
        <taxon>Eukaryota</taxon>
        <taxon>Haptista</taxon>
        <taxon>Haptophyta</taxon>
        <taxon>Prymnesiophyceae</taxon>
        <taxon>Prymnesiales</taxon>
        <taxon>Prymnesiaceae</taxon>
        <taxon>Haptolina</taxon>
    </lineage>
</organism>
<reference evidence="2" key="1">
    <citation type="submission" date="2021-01" db="EMBL/GenBank/DDBJ databases">
        <authorList>
            <person name="Corre E."/>
            <person name="Pelletier E."/>
            <person name="Niang G."/>
            <person name="Scheremetjew M."/>
            <person name="Finn R."/>
            <person name="Kale V."/>
            <person name="Holt S."/>
            <person name="Cochrane G."/>
            <person name="Meng A."/>
            <person name="Brown T."/>
            <person name="Cohen L."/>
        </authorList>
    </citation>
    <scope>NUCLEOTIDE SEQUENCE</scope>
    <source>
        <strain evidence="2">CCMP281</strain>
    </source>
</reference>
<feature type="coiled-coil region" evidence="1">
    <location>
        <begin position="411"/>
        <end position="489"/>
    </location>
</feature>
<protein>
    <recommendedName>
        <fullName evidence="3">Trichohyalin-plectin-homology domain-containing protein</fullName>
    </recommendedName>
</protein>
<dbReference type="EMBL" id="HBHX01014764">
    <property type="protein sequence ID" value="CAE0107597.1"/>
    <property type="molecule type" value="Transcribed_RNA"/>
</dbReference>
<sequence length="569" mass="64440">MAAAASEDESVALAPPAEDEEVRQLKDLFSGARPSPLSAGVYYRYRMTQENAKRAEEERQAKVVRESLRKEAMQRKQEVTKARRAEEVKLKTEKAAQRALTARNQQSGKVVRELYQEGQRQSAQQRAEFLEEVRLRAKEFKEIESTLEEEQWAKVEEKREAFARERAEQQDKLQKRLEIERLELSTHTARVKWEVQTGLKGAFTERTRIKRGKAEDKRQEAAVHKEFFAQMDEERMRKAAANRSATLARRNTVTKARADIIVRNQLMAKQADRTIDRRLKEARQRTIDEKKQKRLQIFASRYVPQEAANEFDGSVFRRLYSMDDVADQEIAKANRELAKKLSQVVARTDDDVMDEAAGMARADMAEESRERKAAEEAEWAAENAAMRERIANAVSKTDDDISDEAAGFARAKMAEESVARRAAEAEELRQENQEYFKMISNTAAKTDDDITDDAAGAARLEAAADSQARKAAEQAAQDAENEEMRQRLLTTGARTDDDISDEAAGEARAVVAAESAARKAREAEELSSKVVNERKRIAAVTTKTDTDISDETAGMAREGYDLHWRGVGR</sequence>
<keyword evidence="1" id="KW-0175">Coiled coil</keyword>
<gene>
    <name evidence="2" type="ORF">HERI1096_LOCUS8256</name>
</gene>